<gene>
    <name evidence="5" type="ORF">HNQ70_002578</name>
</gene>
<dbReference type="FunFam" id="3.30.300.30:FF:000008">
    <property type="entry name" value="2,3-dihydroxybenzoate-AMP ligase"/>
    <property type="match status" value="1"/>
</dbReference>
<dbReference type="SUPFAM" id="SSF56801">
    <property type="entry name" value="Acetyl-CoA synthetase-like"/>
    <property type="match status" value="1"/>
</dbReference>
<feature type="domain" description="AMP-binding enzyme C-terminal" evidence="4">
    <location>
        <begin position="425"/>
        <end position="500"/>
    </location>
</feature>
<dbReference type="PANTHER" id="PTHR43767">
    <property type="entry name" value="LONG-CHAIN-FATTY-ACID--COA LIGASE"/>
    <property type="match status" value="1"/>
</dbReference>
<dbReference type="InterPro" id="IPR050237">
    <property type="entry name" value="ATP-dep_AMP-bd_enzyme"/>
</dbReference>
<evidence type="ECO:0000259" key="3">
    <source>
        <dbReference type="Pfam" id="PF00501"/>
    </source>
</evidence>
<dbReference type="Gene3D" id="3.40.50.12780">
    <property type="entry name" value="N-terminal domain of ligase-like"/>
    <property type="match status" value="1"/>
</dbReference>
<dbReference type="RefSeq" id="WP_183968189.1">
    <property type="nucleotide sequence ID" value="NZ_BAABEW010000019.1"/>
</dbReference>
<keyword evidence="6" id="KW-1185">Reference proteome</keyword>
<evidence type="ECO:0000259" key="4">
    <source>
        <dbReference type="Pfam" id="PF13193"/>
    </source>
</evidence>
<dbReference type="Proteomes" id="UP000532440">
    <property type="component" value="Unassembled WGS sequence"/>
</dbReference>
<evidence type="ECO:0000256" key="1">
    <source>
        <dbReference type="ARBA" id="ARBA00006432"/>
    </source>
</evidence>
<dbReference type="Gene3D" id="3.30.300.30">
    <property type="match status" value="1"/>
</dbReference>
<reference evidence="5 6" key="1">
    <citation type="submission" date="2020-08" db="EMBL/GenBank/DDBJ databases">
        <title>Genomic Encyclopedia of Type Strains, Phase IV (KMG-IV): sequencing the most valuable type-strain genomes for metagenomic binning, comparative biology and taxonomic classification.</title>
        <authorList>
            <person name="Goeker M."/>
        </authorList>
    </citation>
    <scope>NUCLEOTIDE SEQUENCE [LARGE SCALE GENOMIC DNA]</scope>
    <source>
        <strain evidence="5 6">DSM 29781</strain>
    </source>
</reference>
<dbReference type="PANTHER" id="PTHR43767:SF7">
    <property type="entry name" value="MEDIUM_LONG-CHAIN-FATTY-ACID--COA LIGASE FADD8"/>
    <property type="match status" value="1"/>
</dbReference>
<dbReference type="InterPro" id="IPR045851">
    <property type="entry name" value="AMP-bd_C_sf"/>
</dbReference>
<dbReference type="Pfam" id="PF00501">
    <property type="entry name" value="AMP-binding"/>
    <property type="match status" value="1"/>
</dbReference>
<dbReference type="AlphaFoldDB" id="A0A7W8HIB2"/>
<name>A0A7W8HIB2_9BURK</name>
<sequence>MHTTNLFFRGYRNHPERLALSGDGGDFTYRQAYGMANRIARRLRDGGFGPGDRFAVLSPNSSRAFLSMLGGMRAGVAWCNLNMKAALPDILHILAAGKCNLLFFDQSAAPMLAEIRKAVPTLREAVCIGGTDPSAPTLEAWLEGVDDAPLDFRIPEDTQGFQGATGGTTGRSKLTVGSNRFMLTSVMAWSTCLHFDEPPVNLAVAPITHAGGFIALGMGQFSGTTIMMGAPDVGHMIDLIEQRRVSVLFLPPTLIYMLLAHPKAASADFSSLRYLIAAASPFAPEKIVEAVNRLGPVVCQAYGQTESGFPTTFMSPHEMAQAVSDPAKRHLLLSCGRPTVTVEAMEVMDEEGRILGPGETGEVVLRGPTLMECYLDDETATAEIQKYGWHHTGDIGKRDEDGYFYITDRKRDLIISGGFNIFPFEVESALMKHPAVQDCAVIGVPDEKWGEAVKACVQLKPGMKAGAEELIEYAKSLIGSMKAPKSVDFVENLPRSPVGKVLKRELRVPYWEGKGRGVG</sequence>
<evidence type="ECO:0000313" key="5">
    <source>
        <dbReference type="EMBL" id="MBB5272555.1"/>
    </source>
</evidence>
<dbReference type="InterPro" id="IPR025110">
    <property type="entry name" value="AMP-bd_C"/>
</dbReference>
<dbReference type="InterPro" id="IPR000873">
    <property type="entry name" value="AMP-dep_synth/lig_dom"/>
</dbReference>
<evidence type="ECO:0000256" key="2">
    <source>
        <dbReference type="ARBA" id="ARBA00022598"/>
    </source>
</evidence>
<dbReference type="Pfam" id="PF13193">
    <property type="entry name" value="AMP-binding_C"/>
    <property type="match status" value="1"/>
</dbReference>
<dbReference type="InterPro" id="IPR042099">
    <property type="entry name" value="ANL_N_sf"/>
</dbReference>
<organism evidence="5 6">
    <name type="scientific">Quisquiliibacterium transsilvanicum</name>
    <dbReference type="NCBI Taxonomy" id="1549638"/>
    <lineage>
        <taxon>Bacteria</taxon>
        <taxon>Pseudomonadati</taxon>
        <taxon>Pseudomonadota</taxon>
        <taxon>Betaproteobacteria</taxon>
        <taxon>Burkholderiales</taxon>
        <taxon>Burkholderiaceae</taxon>
        <taxon>Quisquiliibacterium</taxon>
    </lineage>
</organism>
<keyword evidence="2 5" id="KW-0436">Ligase</keyword>
<protein>
    <submittedName>
        <fullName evidence="5">Acyl-CoA synthetase (AMP-forming)/AMP-acid ligase II</fullName>
    </submittedName>
</protein>
<proteinExistence type="inferred from homology"/>
<comment type="similarity">
    <text evidence="1">Belongs to the ATP-dependent AMP-binding enzyme family.</text>
</comment>
<feature type="domain" description="AMP-dependent synthetase/ligase" evidence="3">
    <location>
        <begin position="11"/>
        <end position="375"/>
    </location>
</feature>
<comment type="caution">
    <text evidence="5">The sequence shown here is derived from an EMBL/GenBank/DDBJ whole genome shotgun (WGS) entry which is preliminary data.</text>
</comment>
<evidence type="ECO:0000313" key="6">
    <source>
        <dbReference type="Proteomes" id="UP000532440"/>
    </source>
</evidence>
<dbReference type="GO" id="GO:0016877">
    <property type="term" value="F:ligase activity, forming carbon-sulfur bonds"/>
    <property type="evidence" value="ECO:0007669"/>
    <property type="project" value="UniProtKB-ARBA"/>
</dbReference>
<dbReference type="EMBL" id="JACHGB010000005">
    <property type="protein sequence ID" value="MBB5272555.1"/>
    <property type="molecule type" value="Genomic_DNA"/>
</dbReference>
<accession>A0A7W8HIB2</accession>